<dbReference type="AlphaFoldDB" id="A0A4Y4CQH5"/>
<dbReference type="GO" id="GO:0016740">
    <property type="term" value="F:transferase activity"/>
    <property type="evidence" value="ECO:0007669"/>
    <property type="project" value="UniProtKB-KW"/>
</dbReference>
<keyword evidence="1 3" id="KW-0315">Glutamine amidotransferase</keyword>
<evidence type="ECO:0000313" key="3">
    <source>
        <dbReference type="EMBL" id="GEC95225.1"/>
    </source>
</evidence>
<dbReference type="EMBL" id="BJNV01000015">
    <property type="protein sequence ID" value="GEC95225.1"/>
    <property type="molecule type" value="Genomic_DNA"/>
</dbReference>
<reference evidence="3 4" key="1">
    <citation type="submission" date="2019-06" db="EMBL/GenBank/DDBJ databases">
        <title>Whole genome shotgun sequence of Zoogloea ramigera NBRC 15342.</title>
        <authorList>
            <person name="Hosoyama A."/>
            <person name="Uohara A."/>
            <person name="Ohji S."/>
            <person name="Ichikawa N."/>
        </authorList>
    </citation>
    <scope>NUCLEOTIDE SEQUENCE [LARGE SCALE GENOMIC DNA]</scope>
    <source>
        <strain evidence="3 4">NBRC 15342</strain>
    </source>
</reference>
<gene>
    <name evidence="3" type="ORF">ZRA01_12980</name>
</gene>
<dbReference type="PANTHER" id="PTHR42824">
    <property type="entry name" value="GLUTAMINE AMIDOTRANSFERASE"/>
    <property type="match status" value="1"/>
</dbReference>
<dbReference type="Pfam" id="PF13230">
    <property type="entry name" value="GATase_4"/>
    <property type="match status" value="1"/>
</dbReference>
<organism evidence="3 4">
    <name type="scientific">Zoogloea ramigera</name>
    <dbReference type="NCBI Taxonomy" id="350"/>
    <lineage>
        <taxon>Bacteria</taxon>
        <taxon>Pseudomonadati</taxon>
        <taxon>Pseudomonadota</taxon>
        <taxon>Betaproteobacteria</taxon>
        <taxon>Rhodocyclales</taxon>
        <taxon>Zoogloeaceae</taxon>
        <taxon>Zoogloea</taxon>
    </lineage>
</organism>
<dbReference type="CDD" id="cd01908">
    <property type="entry name" value="YafJ"/>
    <property type="match status" value="1"/>
</dbReference>
<keyword evidence="3" id="KW-0808">Transferase</keyword>
<accession>A0A4Y4CQH5</accession>
<dbReference type="InterPro" id="IPR026869">
    <property type="entry name" value="EgtC-like"/>
</dbReference>
<name>A0A4Y4CQH5_ZOORA</name>
<dbReference type="Gene3D" id="3.60.20.10">
    <property type="entry name" value="Glutamine Phosphoribosylpyrophosphate, subunit 1, domain 1"/>
    <property type="match status" value="1"/>
</dbReference>
<sequence length="282" mass="30888">MCQLLGMNCNTPTDICFSFACFQARGGLTDIHGDGWGIAFFEGRGVRVFLDPQASSTSRVADLVRHYPIHSLNVISHIRKATQGLVSLENTHPFQRELWGRYWVFAHNGNLHGFSPELFGQFTPVGQTDSERAFCYILEALRRRFPAGEPGRPELFAAVRDLAAEIGAHGEFNFLLSNGSFLFAHCASRLVYIVRQAPFARAHLKDQDVSVDFSELTSPDDRVAVVATTPLTDDESWTVMEPGSLKMFVDGAPVDMGPAATCAFIRQADAPRCGDVAAASGC</sequence>
<feature type="domain" description="Glutamine amidotransferase type-2" evidence="2">
    <location>
        <begin position="2"/>
        <end position="251"/>
    </location>
</feature>
<dbReference type="RefSeq" id="WP_141350484.1">
    <property type="nucleotide sequence ID" value="NZ_BJNV01000015.1"/>
</dbReference>
<evidence type="ECO:0000256" key="1">
    <source>
        <dbReference type="ARBA" id="ARBA00022962"/>
    </source>
</evidence>
<dbReference type="SUPFAM" id="SSF56235">
    <property type="entry name" value="N-terminal nucleophile aminohydrolases (Ntn hydrolases)"/>
    <property type="match status" value="1"/>
</dbReference>
<protein>
    <submittedName>
        <fullName evidence="3">Class II glutamine amidotransferase</fullName>
    </submittedName>
</protein>
<comment type="caution">
    <text evidence="3">The sequence shown here is derived from an EMBL/GenBank/DDBJ whole genome shotgun (WGS) entry which is preliminary data.</text>
</comment>
<dbReference type="OrthoDB" id="321954at2"/>
<dbReference type="Proteomes" id="UP000318422">
    <property type="component" value="Unassembled WGS sequence"/>
</dbReference>
<dbReference type="PANTHER" id="PTHR42824:SF1">
    <property type="entry name" value="GLUTAMINE AMIDOTRANSFERASE YAFJ-RELATED"/>
    <property type="match status" value="1"/>
</dbReference>
<evidence type="ECO:0000259" key="2">
    <source>
        <dbReference type="PROSITE" id="PS51278"/>
    </source>
</evidence>
<dbReference type="InterPro" id="IPR029055">
    <property type="entry name" value="Ntn_hydrolases_N"/>
</dbReference>
<proteinExistence type="predicted"/>
<evidence type="ECO:0000313" key="4">
    <source>
        <dbReference type="Proteomes" id="UP000318422"/>
    </source>
</evidence>
<keyword evidence="4" id="KW-1185">Reference proteome</keyword>
<dbReference type="InterPro" id="IPR017932">
    <property type="entry name" value="GATase_2_dom"/>
</dbReference>
<dbReference type="PROSITE" id="PS51278">
    <property type="entry name" value="GATASE_TYPE_2"/>
    <property type="match status" value="1"/>
</dbReference>